<feature type="non-terminal residue" evidence="7">
    <location>
        <position position="129"/>
    </location>
</feature>
<dbReference type="PANTHER" id="PTHR30562:SF1">
    <property type="entry name" value="UVRABC SYSTEM PROTEIN C"/>
    <property type="match status" value="1"/>
</dbReference>
<comment type="caution">
    <text evidence="7">The sequence shown here is derived from an EMBL/GenBank/DDBJ whole genome shotgun (WGS) entry which is preliminary data.</text>
</comment>
<dbReference type="GO" id="GO:0006289">
    <property type="term" value="P:nucleotide-excision repair"/>
    <property type="evidence" value="ECO:0007669"/>
    <property type="project" value="InterPro"/>
</dbReference>
<dbReference type="SUPFAM" id="SSF82771">
    <property type="entry name" value="GIY-YIG endonuclease"/>
    <property type="match status" value="1"/>
</dbReference>
<dbReference type="FunFam" id="3.40.1440.10:FF:000001">
    <property type="entry name" value="UvrABC system protein C"/>
    <property type="match status" value="1"/>
</dbReference>
<evidence type="ECO:0000259" key="6">
    <source>
        <dbReference type="PROSITE" id="PS50164"/>
    </source>
</evidence>
<name>A0A2N5ZHA5_MUIH1</name>
<dbReference type="InterPro" id="IPR050066">
    <property type="entry name" value="UvrABC_protein_C"/>
</dbReference>
<dbReference type="Pfam" id="PF01541">
    <property type="entry name" value="GIY-YIG"/>
    <property type="match status" value="1"/>
</dbReference>
<organism evidence="7 8">
    <name type="scientific">Muiribacterium halophilum</name>
    <dbReference type="NCBI Taxonomy" id="2053465"/>
    <lineage>
        <taxon>Bacteria</taxon>
        <taxon>Candidatus Muiribacteriota</taxon>
        <taxon>Candidatus Muiribacteriia</taxon>
        <taxon>Candidatus Muiribacteriales</taxon>
        <taxon>Candidatus Muiribacteriaceae</taxon>
        <taxon>Candidatus Muiribacterium</taxon>
    </lineage>
</organism>
<evidence type="ECO:0000256" key="2">
    <source>
        <dbReference type="ARBA" id="ARBA00022763"/>
    </source>
</evidence>
<dbReference type="CDD" id="cd10434">
    <property type="entry name" value="GIY-YIG_UvrC_Cho"/>
    <property type="match status" value="1"/>
</dbReference>
<proteinExistence type="predicted"/>
<dbReference type="GO" id="GO:0004518">
    <property type="term" value="F:nuclease activity"/>
    <property type="evidence" value="ECO:0007669"/>
    <property type="project" value="UniProtKB-KW"/>
</dbReference>
<accession>A0A2N5ZHA5</accession>
<keyword evidence="1" id="KW-0963">Cytoplasm</keyword>
<evidence type="ECO:0000256" key="4">
    <source>
        <dbReference type="ARBA" id="ARBA00022881"/>
    </source>
</evidence>
<evidence type="ECO:0000313" key="7">
    <source>
        <dbReference type="EMBL" id="PLX18002.1"/>
    </source>
</evidence>
<evidence type="ECO:0000313" key="8">
    <source>
        <dbReference type="Proteomes" id="UP000234857"/>
    </source>
</evidence>
<dbReference type="SMART" id="SM00465">
    <property type="entry name" value="GIYc"/>
    <property type="match status" value="1"/>
</dbReference>
<gene>
    <name evidence="7" type="ORF">C0601_05840</name>
</gene>
<dbReference type="AlphaFoldDB" id="A0A2N5ZHA5"/>
<keyword evidence="2" id="KW-0227">DNA damage</keyword>
<evidence type="ECO:0000256" key="1">
    <source>
        <dbReference type="ARBA" id="ARBA00022490"/>
    </source>
</evidence>
<dbReference type="GO" id="GO:0009380">
    <property type="term" value="C:excinuclease repair complex"/>
    <property type="evidence" value="ECO:0007669"/>
    <property type="project" value="TreeGrafter"/>
</dbReference>
<dbReference type="PROSITE" id="PS50164">
    <property type="entry name" value="GIY_YIG"/>
    <property type="match status" value="1"/>
</dbReference>
<dbReference type="InterPro" id="IPR047296">
    <property type="entry name" value="GIY-YIG_UvrC_Cho"/>
</dbReference>
<keyword evidence="3" id="KW-0228">DNA excision</keyword>
<dbReference type="InterPro" id="IPR000305">
    <property type="entry name" value="GIY-YIG_endonuc"/>
</dbReference>
<sequence>MQKIPERPGVYLFLDEKGKVLYVGKAKNLKKRVSSYFREKENNKVKLLVRKHKKIDYIITNSETEALILENNLIKKHRPRFNIQLKDDKTYPYLVITDENFPRLLKVNRVGKLKIRKKYGPFVHGKMLK</sequence>
<keyword evidence="5" id="KW-0234">DNA repair</keyword>
<protein>
    <submittedName>
        <fullName evidence="7">Excinuclease ABC subunit C</fullName>
    </submittedName>
</protein>
<feature type="domain" description="GIY-YIG" evidence="6">
    <location>
        <begin position="6"/>
        <end position="83"/>
    </location>
</feature>
<dbReference type="Gene3D" id="3.40.1440.10">
    <property type="entry name" value="GIY-YIG endonuclease"/>
    <property type="match status" value="1"/>
</dbReference>
<keyword evidence="4" id="KW-0267">Excision nuclease</keyword>
<dbReference type="EMBL" id="PKTG01000075">
    <property type="protein sequence ID" value="PLX18002.1"/>
    <property type="molecule type" value="Genomic_DNA"/>
</dbReference>
<evidence type="ECO:0000256" key="5">
    <source>
        <dbReference type="ARBA" id="ARBA00023204"/>
    </source>
</evidence>
<evidence type="ECO:0000256" key="3">
    <source>
        <dbReference type="ARBA" id="ARBA00022769"/>
    </source>
</evidence>
<dbReference type="InterPro" id="IPR035901">
    <property type="entry name" value="GIY-YIG_endonuc_sf"/>
</dbReference>
<reference evidence="7 8" key="1">
    <citation type="submission" date="2017-11" db="EMBL/GenBank/DDBJ databases">
        <title>Genome-resolved metagenomics identifies genetic mobility, metabolic interactions, and unexpected diversity in perchlorate-reducing communities.</title>
        <authorList>
            <person name="Barnum T.P."/>
            <person name="Figueroa I.A."/>
            <person name="Carlstrom C.I."/>
            <person name="Lucas L.N."/>
            <person name="Engelbrektson A.L."/>
            <person name="Coates J.D."/>
        </authorList>
    </citation>
    <scope>NUCLEOTIDE SEQUENCE [LARGE SCALE GENOMIC DNA]</scope>
    <source>
        <strain evidence="7">BM706</strain>
    </source>
</reference>
<dbReference type="PANTHER" id="PTHR30562">
    <property type="entry name" value="UVRC/OXIDOREDUCTASE"/>
    <property type="match status" value="1"/>
</dbReference>
<dbReference type="Proteomes" id="UP000234857">
    <property type="component" value="Unassembled WGS sequence"/>
</dbReference>